<organism evidence="2 3">
    <name type="scientific">Astyanax mexicanus</name>
    <name type="common">Blind cave fish</name>
    <name type="synonym">Astyanax fasciatus mexicanus</name>
    <dbReference type="NCBI Taxonomy" id="7994"/>
    <lineage>
        <taxon>Eukaryota</taxon>
        <taxon>Metazoa</taxon>
        <taxon>Chordata</taxon>
        <taxon>Craniata</taxon>
        <taxon>Vertebrata</taxon>
        <taxon>Euteleostomi</taxon>
        <taxon>Actinopterygii</taxon>
        <taxon>Neopterygii</taxon>
        <taxon>Teleostei</taxon>
        <taxon>Ostariophysi</taxon>
        <taxon>Characiformes</taxon>
        <taxon>Characoidei</taxon>
        <taxon>Acestrorhamphidae</taxon>
        <taxon>Acestrorhamphinae</taxon>
        <taxon>Astyanax</taxon>
    </lineage>
</organism>
<evidence type="ECO:0000313" key="3">
    <source>
        <dbReference type="Proteomes" id="UP000752171"/>
    </source>
</evidence>
<feature type="region of interest" description="Disordered" evidence="1">
    <location>
        <begin position="497"/>
        <end position="528"/>
    </location>
</feature>
<dbReference type="OrthoDB" id="8924994at2759"/>
<dbReference type="Pfam" id="PF15265">
    <property type="entry name" value="FAM196"/>
    <property type="match status" value="1"/>
</dbReference>
<sequence>MGRRAADLSTPVPVLGVPALVGVRGWRAHTWTHQCNVGVQTSPAIRPTLRSCQSQSETQQTDTSTSQLEKRTSMPTNGHVPNDLGSEEESKKGHKRSIFVKQRSLDTKIKKGVTFQGLDSDITEDTGKGIKTEVHCHTRKIKTNPHLHGGFVHDRSKRTKDVRFTNGSVVDSEAIGGISSDISEGDEPFKGLENAAHFGKRKVPPCSPPHRLPQRICSTCGGRQNPLAAVLYTTTRSTTSPTSAESNSLNSSPATPLYPGKDMGGPLSPLNVQTEKYTTYKAMQTDKGLPAMRPPPYPNININNDQPLSSTQETETYNLTRYPSTRRCAGAAFPNTDPLNSHAAYTSSQYMHTVSVSVIQEAHSTVCPISQKPTSSTYTTQAPRAPVLTLPTHTHQHSIVMTQAKTHVPSNPHLAHIRVPPTSFCNGTQPKLASIEPTYTHSKPLTFVQPHLNKNSDMNPRIADTCSKTCESVTTVDPIQHTTPKTILQTNDNIHAKGTSHTAQSNHANACPKPPATLHSPTSATDQSLVPSHLNTVFKPLSTSQANADIKFPNGLDVGQNAHRRSYVSSDANPSAKPQRVSQIHFSTDPKPSATSASNYSKACSTSTYTQTCSTASDTRSHTNTQRLHCSNSHPNEHSKPSSAADLPGSPRCTLPHIDTHSKPPSILKNQSGSDCKLSHTSYTTIHRSAALNPSPVTNMSLLTRSDASTTTQAFVEVHSNSVEQPKASPNGLAEAVQETNVMSITEKRDTGIGDSSTAATSSASKGATEPELDMKTSHTFVAETTKDFHGNCNEPSVIVEPQTAHQQVPPQPSVPPRTPNTFCPNICRPPKPSHAPPLHPAFELLIEVTRRRVRNTDYKPNPHLPSSCALSQLQTQNLNSLDHAEPDQELETEDSQSSNILPISGPVPNGHCALTHYHPPSLALLLPPSLECSRNQDPQKRLENVEASLQANQERISTLLNIIQDLEMSHALSKGRRCFRTGQDLSACSTCQETACIIYSLSESFCLSLYSSVEYDFRKQERLFKEVLEPLDSPVRDIPDGGTPVFISFSSTPPHQDEVCSLPSVETEPKAKVKVKTKKLCRKLFSWLPRKVHKK</sequence>
<feature type="compositionally biased region" description="Polar residues" evidence="1">
    <location>
        <begin position="497"/>
        <end position="508"/>
    </location>
</feature>
<feature type="compositionally biased region" description="Low complexity" evidence="1">
    <location>
        <begin position="756"/>
        <end position="765"/>
    </location>
</feature>
<accession>A0A8T2L2B6</accession>
<evidence type="ECO:0000313" key="2">
    <source>
        <dbReference type="EMBL" id="KAG9263151.1"/>
    </source>
</evidence>
<gene>
    <name evidence="2" type="primary">INSYN2B</name>
    <name evidence="2" type="ORF">AMEX_G23152</name>
</gene>
<feature type="region of interest" description="Disordered" evidence="1">
    <location>
        <begin position="567"/>
        <end position="601"/>
    </location>
</feature>
<dbReference type="PANTHER" id="PTHR28682:SF2">
    <property type="entry name" value="PROTEIN INSYN2B"/>
    <property type="match status" value="1"/>
</dbReference>
<dbReference type="EMBL" id="JAICCE010000020">
    <property type="protein sequence ID" value="KAG9263151.1"/>
    <property type="molecule type" value="Genomic_DNA"/>
</dbReference>
<dbReference type="Proteomes" id="UP000752171">
    <property type="component" value="Unassembled WGS sequence"/>
</dbReference>
<reference evidence="2 3" key="1">
    <citation type="submission" date="2021-07" db="EMBL/GenBank/DDBJ databases">
        <authorList>
            <person name="Imarazene B."/>
            <person name="Zahm M."/>
            <person name="Klopp C."/>
            <person name="Cabau C."/>
            <person name="Beille S."/>
            <person name="Jouanno E."/>
            <person name="Castinel A."/>
            <person name="Lluch J."/>
            <person name="Gil L."/>
            <person name="Kuchtly C."/>
            <person name="Lopez Roques C."/>
            <person name="Donnadieu C."/>
            <person name="Parrinello H."/>
            <person name="Journot L."/>
            <person name="Du K."/>
            <person name="Schartl M."/>
            <person name="Retaux S."/>
            <person name="Guiguen Y."/>
        </authorList>
    </citation>
    <scope>NUCLEOTIDE SEQUENCE [LARGE SCALE GENOMIC DNA]</scope>
    <source>
        <strain evidence="2">Pach_M1</strain>
        <tissue evidence="2">Testis</tissue>
    </source>
</reference>
<feature type="region of interest" description="Disordered" evidence="1">
    <location>
        <begin position="884"/>
        <end position="903"/>
    </location>
</feature>
<feature type="region of interest" description="Disordered" evidence="1">
    <location>
        <begin position="49"/>
        <end position="99"/>
    </location>
</feature>
<feature type="compositionally biased region" description="Low complexity" evidence="1">
    <location>
        <begin position="51"/>
        <end position="67"/>
    </location>
</feature>
<proteinExistence type="predicted"/>
<dbReference type="AlphaFoldDB" id="A0A8T2L2B6"/>
<feature type="compositionally biased region" description="Polar residues" evidence="1">
    <location>
        <begin position="244"/>
        <end position="254"/>
    </location>
</feature>
<feature type="region of interest" description="Disordered" evidence="1">
    <location>
        <begin position="749"/>
        <end position="772"/>
    </location>
</feature>
<feature type="region of interest" description="Disordered" evidence="1">
    <location>
        <begin position="613"/>
        <end position="675"/>
    </location>
</feature>
<comment type="caution">
    <text evidence="2">The sequence shown here is derived from an EMBL/GenBank/DDBJ whole genome shotgun (WGS) entry which is preliminary data.</text>
</comment>
<evidence type="ECO:0000256" key="1">
    <source>
        <dbReference type="SAM" id="MobiDB-lite"/>
    </source>
</evidence>
<feature type="region of interest" description="Disordered" evidence="1">
    <location>
        <begin position="235"/>
        <end position="256"/>
    </location>
</feature>
<dbReference type="InterPro" id="IPR029337">
    <property type="entry name" value="INSYN2"/>
</dbReference>
<protein>
    <submittedName>
        <fullName evidence="2">Mucin-6-like isoform X1</fullName>
    </submittedName>
</protein>
<feature type="compositionally biased region" description="Polar residues" evidence="1">
    <location>
        <begin position="622"/>
        <end position="634"/>
    </location>
</feature>
<feature type="compositionally biased region" description="Polar residues" evidence="1">
    <location>
        <begin position="519"/>
        <end position="528"/>
    </location>
</feature>
<name>A0A8T2L2B6_ASTMX</name>
<dbReference type="PANTHER" id="PTHR28682">
    <property type="entry name" value="INHIBITORY SYNAPTIC FACTOR 2A-RELATED"/>
    <property type="match status" value="1"/>
</dbReference>